<comment type="subcellular location">
    <subcellularLocation>
        <location evidence="1">Membrane</location>
        <topology evidence="1">Multi-pass membrane protein</topology>
    </subcellularLocation>
</comment>
<dbReference type="Proteomes" id="UP000076727">
    <property type="component" value="Unassembled WGS sequence"/>
</dbReference>
<evidence type="ECO:0000256" key="7">
    <source>
        <dbReference type="ARBA" id="ARBA00023136"/>
    </source>
</evidence>
<feature type="transmembrane region" description="Helical" evidence="10">
    <location>
        <begin position="163"/>
        <end position="185"/>
    </location>
</feature>
<dbReference type="InterPro" id="IPR000481">
    <property type="entry name" value="GPCR_Pheromne_B_alpha_rcpt"/>
</dbReference>
<keyword evidence="6" id="KW-0297">G-protein coupled receptor</keyword>
<keyword evidence="8" id="KW-0675">Receptor</keyword>
<accession>A0A165QFJ7</accession>
<keyword evidence="4 10" id="KW-0812">Transmembrane</keyword>
<feature type="transmembrane region" description="Helical" evidence="10">
    <location>
        <begin position="206"/>
        <end position="228"/>
    </location>
</feature>
<evidence type="ECO:0000256" key="10">
    <source>
        <dbReference type="SAM" id="Phobius"/>
    </source>
</evidence>
<dbReference type="STRING" id="1314783.A0A165QFJ7"/>
<sequence>MAADPTYPLYPIFAFLGFVLALIPLPWHLQSWNSGTCYYMIWTALGCLNEFVNSIVWANTVLNVAPVWCDISTKIYVGASVAIPAASLCINRRLYKIAKMHAVAVTRSEKRRAIMIDSLICVLFPIICIVFSYIVQGHRFNIFEIIGCFPATYNTVPAYPLVYMWPVVIGTISAVYCVLSLRALFARQAQFREFIAATNGLTSGRYFRLMALSTTDMLFTIPFGIYQICVNLQGGAAPWLGWANTHYDFSRVDQYPAILWKSDPAFAIPLQLSRWMLPACAFIFFGFFGFAEEARRRYYAVYRAIGSRFQAWRILSLQNPGNPYVCAPCDTEESLPAYTPHALSPGWRSLASLTVADSDSSPVKTSFSDKVVSELIHSPYDMC</sequence>
<feature type="transmembrane region" description="Helical" evidence="10">
    <location>
        <begin position="6"/>
        <end position="25"/>
    </location>
</feature>
<dbReference type="CDD" id="cd14966">
    <property type="entry name" value="7tmD_STE3"/>
    <property type="match status" value="1"/>
</dbReference>
<keyword evidence="9" id="KW-0807">Transducer</keyword>
<dbReference type="GO" id="GO:0004934">
    <property type="term" value="F:mating-type alpha-factor pheromone receptor activity"/>
    <property type="evidence" value="ECO:0007669"/>
    <property type="project" value="InterPro"/>
</dbReference>
<feature type="transmembrane region" description="Helical" evidence="10">
    <location>
        <begin position="272"/>
        <end position="291"/>
    </location>
</feature>
<reference evidence="11 12" key="1">
    <citation type="journal article" date="2016" name="Mol. Biol. Evol.">
        <title>Comparative Genomics of Early-Diverging Mushroom-Forming Fungi Provides Insights into the Origins of Lignocellulose Decay Capabilities.</title>
        <authorList>
            <person name="Nagy L.G."/>
            <person name="Riley R."/>
            <person name="Tritt A."/>
            <person name="Adam C."/>
            <person name="Daum C."/>
            <person name="Floudas D."/>
            <person name="Sun H."/>
            <person name="Yadav J.S."/>
            <person name="Pangilinan J."/>
            <person name="Larsson K.H."/>
            <person name="Matsuura K."/>
            <person name="Barry K."/>
            <person name="Labutti K."/>
            <person name="Kuo R."/>
            <person name="Ohm R.A."/>
            <person name="Bhattacharya S.S."/>
            <person name="Shirouzu T."/>
            <person name="Yoshinaga Y."/>
            <person name="Martin F.M."/>
            <person name="Grigoriev I.V."/>
            <person name="Hibbett D.S."/>
        </authorList>
    </citation>
    <scope>NUCLEOTIDE SEQUENCE [LARGE SCALE GENOMIC DNA]</scope>
    <source>
        <strain evidence="11 12">L-15889</strain>
    </source>
</reference>
<comment type="similarity">
    <text evidence="2">Belongs to the G-protein coupled receptor 4 family.</text>
</comment>
<organism evidence="11 12">
    <name type="scientific">Daedalea quercina L-15889</name>
    <dbReference type="NCBI Taxonomy" id="1314783"/>
    <lineage>
        <taxon>Eukaryota</taxon>
        <taxon>Fungi</taxon>
        <taxon>Dikarya</taxon>
        <taxon>Basidiomycota</taxon>
        <taxon>Agaricomycotina</taxon>
        <taxon>Agaricomycetes</taxon>
        <taxon>Polyporales</taxon>
        <taxon>Fomitopsis</taxon>
    </lineage>
</organism>
<dbReference type="AlphaFoldDB" id="A0A165QFJ7"/>
<keyword evidence="7 10" id="KW-0472">Membrane</keyword>
<evidence type="ECO:0000313" key="11">
    <source>
        <dbReference type="EMBL" id="KZT69401.1"/>
    </source>
</evidence>
<dbReference type="GO" id="GO:0000750">
    <property type="term" value="P:pheromone-dependent signal transduction involved in conjugation with cellular fusion"/>
    <property type="evidence" value="ECO:0007669"/>
    <property type="project" value="TreeGrafter"/>
</dbReference>
<dbReference type="Pfam" id="PF02076">
    <property type="entry name" value="STE3"/>
    <property type="match status" value="1"/>
</dbReference>
<evidence type="ECO:0000313" key="12">
    <source>
        <dbReference type="Proteomes" id="UP000076727"/>
    </source>
</evidence>
<evidence type="ECO:0000256" key="8">
    <source>
        <dbReference type="ARBA" id="ARBA00023170"/>
    </source>
</evidence>
<keyword evidence="12" id="KW-1185">Reference proteome</keyword>
<dbReference type="OrthoDB" id="2874149at2759"/>
<dbReference type="PRINTS" id="PR00899">
    <property type="entry name" value="GPCRSTE3"/>
</dbReference>
<keyword evidence="3" id="KW-0589">Pheromone response</keyword>
<evidence type="ECO:0000256" key="2">
    <source>
        <dbReference type="ARBA" id="ARBA00011085"/>
    </source>
</evidence>
<evidence type="ECO:0000256" key="5">
    <source>
        <dbReference type="ARBA" id="ARBA00022989"/>
    </source>
</evidence>
<dbReference type="EMBL" id="KV429058">
    <property type="protein sequence ID" value="KZT69401.1"/>
    <property type="molecule type" value="Genomic_DNA"/>
</dbReference>
<evidence type="ECO:0000256" key="3">
    <source>
        <dbReference type="ARBA" id="ARBA00022507"/>
    </source>
</evidence>
<keyword evidence="5 10" id="KW-1133">Transmembrane helix</keyword>
<evidence type="ECO:0000256" key="9">
    <source>
        <dbReference type="ARBA" id="ARBA00023224"/>
    </source>
</evidence>
<proteinExistence type="inferred from homology"/>
<evidence type="ECO:0000256" key="4">
    <source>
        <dbReference type="ARBA" id="ARBA00022692"/>
    </source>
</evidence>
<feature type="transmembrane region" description="Helical" evidence="10">
    <location>
        <begin position="114"/>
        <end position="135"/>
    </location>
</feature>
<protein>
    <submittedName>
        <fullName evidence="11">Putative fungal pheromone GPCR, STE3-type</fullName>
    </submittedName>
</protein>
<dbReference type="PANTHER" id="PTHR28097:SF1">
    <property type="entry name" value="PHEROMONE A FACTOR RECEPTOR"/>
    <property type="match status" value="1"/>
</dbReference>
<dbReference type="GO" id="GO:0005886">
    <property type="term" value="C:plasma membrane"/>
    <property type="evidence" value="ECO:0007669"/>
    <property type="project" value="TreeGrafter"/>
</dbReference>
<gene>
    <name evidence="11" type="ORF">DAEQUDRAFT_669528</name>
</gene>
<evidence type="ECO:0000256" key="6">
    <source>
        <dbReference type="ARBA" id="ARBA00023040"/>
    </source>
</evidence>
<name>A0A165QFJ7_9APHY</name>
<dbReference type="PRINTS" id="PR00901">
    <property type="entry name" value="PHEROMONEBAR"/>
</dbReference>
<feature type="transmembrane region" description="Helical" evidence="10">
    <location>
        <begin position="75"/>
        <end position="94"/>
    </location>
</feature>
<dbReference type="PANTHER" id="PTHR28097">
    <property type="entry name" value="PHEROMONE A FACTOR RECEPTOR"/>
    <property type="match status" value="1"/>
</dbReference>
<evidence type="ECO:0000256" key="1">
    <source>
        <dbReference type="ARBA" id="ARBA00004141"/>
    </source>
</evidence>
<dbReference type="InterPro" id="IPR001499">
    <property type="entry name" value="GPCR_STE3"/>
</dbReference>